<dbReference type="AlphaFoldDB" id="A0A250X7E2"/>
<dbReference type="Pfam" id="PF22776">
    <property type="entry name" value="K_trans_C"/>
    <property type="match status" value="1"/>
</dbReference>
<feature type="transmembrane region" description="Helical" evidence="11">
    <location>
        <begin position="92"/>
        <end position="112"/>
    </location>
</feature>
<dbReference type="InterPro" id="IPR053952">
    <property type="entry name" value="K_trans_C"/>
</dbReference>
<feature type="region of interest" description="Disordered" evidence="10">
    <location>
        <begin position="656"/>
        <end position="728"/>
    </location>
</feature>
<keyword evidence="5 11" id="KW-0812">Transmembrane</keyword>
<dbReference type="Proteomes" id="UP000232323">
    <property type="component" value="Unassembled WGS sequence"/>
</dbReference>
<organism evidence="14 15">
    <name type="scientific">Chlamydomonas eustigma</name>
    <dbReference type="NCBI Taxonomy" id="1157962"/>
    <lineage>
        <taxon>Eukaryota</taxon>
        <taxon>Viridiplantae</taxon>
        <taxon>Chlorophyta</taxon>
        <taxon>core chlorophytes</taxon>
        <taxon>Chlorophyceae</taxon>
        <taxon>CS clade</taxon>
        <taxon>Chlamydomonadales</taxon>
        <taxon>Chlamydomonadaceae</taxon>
        <taxon>Chlamydomonas</taxon>
    </lineage>
</organism>
<feature type="transmembrane region" description="Helical" evidence="11">
    <location>
        <begin position="458"/>
        <end position="481"/>
    </location>
</feature>
<evidence type="ECO:0000313" key="15">
    <source>
        <dbReference type="Proteomes" id="UP000232323"/>
    </source>
</evidence>
<feature type="compositionally biased region" description="Polar residues" evidence="10">
    <location>
        <begin position="770"/>
        <end position="792"/>
    </location>
</feature>
<proteinExistence type="inferred from homology"/>
<protein>
    <recommendedName>
        <fullName evidence="16">Potassium transporter</fullName>
    </recommendedName>
</protein>
<keyword evidence="8" id="KW-0406">Ion transport</keyword>
<evidence type="ECO:0000259" key="12">
    <source>
        <dbReference type="Pfam" id="PF02705"/>
    </source>
</evidence>
<dbReference type="GO" id="GO:0016020">
    <property type="term" value="C:membrane"/>
    <property type="evidence" value="ECO:0007669"/>
    <property type="project" value="UniProtKB-SubCell"/>
</dbReference>
<feature type="transmembrane region" description="Helical" evidence="11">
    <location>
        <begin position="411"/>
        <end position="438"/>
    </location>
</feature>
<comment type="subcellular location">
    <subcellularLocation>
        <location evidence="1">Membrane</location>
        <topology evidence="1">Multi-pass membrane protein</topology>
    </subcellularLocation>
</comment>
<evidence type="ECO:0000256" key="3">
    <source>
        <dbReference type="ARBA" id="ARBA00022448"/>
    </source>
</evidence>
<evidence type="ECO:0000256" key="4">
    <source>
        <dbReference type="ARBA" id="ARBA00022538"/>
    </source>
</evidence>
<feature type="domain" description="K+ potassium transporter integral membrane" evidence="12">
    <location>
        <begin position="46"/>
        <end position="580"/>
    </location>
</feature>
<evidence type="ECO:0000256" key="1">
    <source>
        <dbReference type="ARBA" id="ARBA00004141"/>
    </source>
</evidence>
<dbReference type="GO" id="GO:0015079">
    <property type="term" value="F:potassium ion transmembrane transporter activity"/>
    <property type="evidence" value="ECO:0007669"/>
    <property type="project" value="InterPro"/>
</dbReference>
<feature type="transmembrane region" description="Helical" evidence="11">
    <location>
        <begin position="298"/>
        <end position="323"/>
    </location>
</feature>
<feature type="transmembrane region" description="Helical" evidence="11">
    <location>
        <begin position="368"/>
        <end position="391"/>
    </location>
</feature>
<evidence type="ECO:0008006" key="16">
    <source>
        <dbReference type="Google" id="ProtNLM"/>
    </source>
</evidence>
<dbReference type="EMBL" id="BEGY01000038">
    <property type="protein sequence ID" value="GAX79004.1"/>
    <property type="molecule type" value="Genomic_DNA"/>
</dbReference>
<comment type="caution">
    <text evidence="14">The sequence shown here is derived from an EMBL/GenBank/DDBJ whole genome shotgun (WGS) entry which is preliminary data.</text>
</comment>
<dbReference type="OrthoDB" id="504708at2759"/>
<keyword evidence="3" id="KW-0813">Transport</keyword>
<feature type="compositionally biased region" description="Polar residues" evidence="10">
    <location>
        <begin position="697"/>
        <end position="710"/>
    </location>
</feature>
<feature type="transmembrane region" description="Helical" evidence="11">
    <location>
        <begin position="343"/>
        <end position="361"/>
    </location>
</feature>
<feature type="transmembrane region" description="Helical" evidence="11">
    <location>
        <begin position="44"/>
        <end position="72"/>
    </location>
</feature>
<evidence type="ECO:0000256" key="8">
    <source>
        <dbReference type="ARBA" id="ARBA00023065"/>
    </source>
</evidence>
<evidence type="ECO:0000256" key="9">
    <source>
        <dbReference type="ARBA" id="ARBA00023136"/>
    </source>
</evidence>
<dbReference type="STRING" id="1157962.A0A250X7E2"/>
<evidence type="ECO:0000259" key="13">
    <source>
        <dbReference type="Pfam" id="PF22776"/>
    </source>
</evidence>
<sequence>MKSSSFKGTKEEAKREEVWARDTDLVAKMSAVQAERSTTRSILFLAYGSLGVIYGDIGTSLIYVFASVFSTLAIGGGDYVADYAASVHDDVFGAMSLIFWTITLIAVFKYVLVVLRANDTGEGGTVALYAQLCRTMGFSPFGTLRKDDHEQVLRMKSAIEGPVKRPALGEHRHRELAKQQSIPKGKKRSQPPCFLPNVPPFGYWAVDPAPIIQWFRRHRGLQVLLMFFASVATGLVIGDAILMPAFSVNSAISGIRDNASTNISNDSIVGISISIIFVLFILQHIGTRKIAWMFSPIIIVWLCANFAIGVFNMHFYGGTIWGALNPKWIGIFFQNHGVSAWEALGGVMLCVSGTETMFAAMGHFSQPAIAVAFGLFAYPCLIVAYLGQGAYLLVYPGDVSITFWASLPNSVYWPMVALATLAASVASQAVITGTFSILRQSMSLGIFPKLHVIHTDSFVEGQIFIPVINYLLMIICIAVIAGFGGDNVQLGHAYGVAVMMVMLITTLLVSLIMIVKWRVSIFLVVPFFILFFCIEGIFLSANLFKVPAGGWFTLVVAFVVASIMFIWWAGSSARRKVLLHTSKQQAANNLFIQHNPSSESRHNLMTFAQRGVVAQQEADAVTLTAAGYAVGDGPSFALQHSIESKYSFPILSQSAPKSSGHMKNAGPEGTLAKGPKPSLSRFSDVSGANKTLRPPHSNGNHVSWQQQQHVPGTGATAPPGSGEDVDPEAPKTVFATAAAASILHGAGASVDSNGIHITLSPSTGLPGIQKSVSPSVTISTGESPTAQSSPRQSMHRVQSQLALHNRPERPLAKLMGVGIYYSESPVGVPPVMSHFLKNIDALHGVAILLTVRFLPMPTIKNVERLLVRAVSGVPNFYQVVARYGYQDHVDHRSQFVSQVISTIMHKLELKAGLKYQGLEDDFIAELEGDHVDDHDHDTAHNADMVFGLNPVHEDILDEENLARQSIAAEVVGASMLVSQFSKNALDRIRLAAAVSDAPQSAKDALEAAETLIHSASEQAVYYLGRAFSRAAPGSNFLHNFTIGGLYRFFEDLSYNDSEAWNIPLEEMVELGMALEI</sequence>
<accession>A0A250X7E2</accession>
<dbReference type="PANTHER" id="PTHR30540">
    <property type="entry name" value="OSMOTIC STRESS POTASSIUM TRANSPORTER"/>
    <property type="match status" value="1"/>
</dbReference>
<dbReference type="InterPro" id="IPR053951">
    <property type="entry name" value="K_trans_N"/>
</dbReference>
<keyword evidence="6" id="KW-0630">Potassium</keyword>
<comment type="similarity">
    <text evidence="2">Belongs to the HAK/KUP transporter (TC 2.A.72.3) family.</text>
</comment>
<reference evidence="14 15" key="1">
    <citation type="submission" date="2017-08" db="EMBL/GenBank/DDBJ databases">
        <title>Acidophilic green algal genome provides insights into adaptation to an acidic environment.</title>
        <authorList>
            <person name="Hirooka S."/>
            <person name="Hirose Y."/>
            <person name="Kanesaki Y."/>
            <person name="Higuchi S."/>
            <person name="Fujiwara T."/>
            <person name="Onuma R."/>
            <person name="Era A."/>
            <person name="Ohbayashi R."/>
            <person name="Uzuka A."/>
            <person name="Nozaki H."/>
            <person name="Yoshikawa H."/>
            <person name="Miyagishima S.Y."/>
        </authorList>
    </citation>
    <scope>NUCLEOTIDE SEQUENCE [LARGE SCALE GENOMIC DNA]</scope>
    <source>
        <strain evidence="14 15">NIES-2499</strain>
    </source>
</reference>
<dbReference type="Pfam" id="PF02705">
    <property type="entry name" value="K_trans"/>
    <property type="match status" value="1"/>
</dbReference>
<keyword evidence="7 11" id="KW-1133">Transmembrane helix</keyword>
<feature type="transmembrane region" description="Helical" evidence="11">
    <location>
        <begin position="267"/>
        <end position="286"/>
    </location>
</feature>
<feature type="compositionally biased region" description="Low complexity" evidence="10">
    <location>
        <begin position="711"/>
        <end position="720"/>
    </location>
</feature>
<feature type="transmembrane region" description="Helical" evidence="11">
    <location>
        <begin position="550"/>
        <end position="570"/>
    </location>
</feature>
<keyword evidence="15" id="KW-1185">Reference proteome</keyword>
<keyword evidence="4" id="KW-0633">Potassium transport</keyword>
<feature type="transmembrane region" description="Helical" evidence="11">
    <location>
        <begin position="521"/>
        <end position="544"/>
    </location>
</feature>
<evidence type="ECO:0000256" key="6">
    <source>
        <dbReference type="ARBA" id="ARBA00022958"/>
    </source>
</evidence>
<name>A0A250X7E2_9CHLO</name>
<feature type="transmembrane region" description="Helical" evidence="11">
    <location>
        <begin position="223"/>
        <end position="247"/>
    </location>
</feature>
<feature type="transmembrane region" description="Helical" evidence="11">
    <location>
        <begin position="493"/>
        <end position="514"/>
    </location>
</feature>
<evidence type="ECO:0000256" key="10">
    <source>
        <dbReference type="SAM" id="MobiDB-lite"/>
    </source>
</evidence>
<keyword evidence="9 11" id="KW-0472">Membrane</keyword>
<evidence type="ECO:0000256" key="7">
    <source>
        <dbReference type="ARBA" id="ARBA00022989"/>
    </source>
</evidence>
<dbReference type="InterPro" id="IPR003855">
    <property type="entry name" value="K+_transporter"/>
</dbReference>
<evidence type="ECO:0000313" key="14">
    <source>
        <dbReference type="EMBL" id="GAX79004.1"/>
    </source>
</evidence>
<feature type="domain" description="K+ potassium transporter C-terminal" evidence="13">
    <location>
        <begin position="816"/>
        <end position="1076"/>
    </location>
</feature>
<dbReference type="PANTHER" id="PTHR30540:SF83">
    <property type="entry name" value="K+ POTASSIUM TRANSPORTER"/>
    <property type="match status" value="1"/>
</dbReference>
<evidence type="ECO:0000256" key="2">
    <source>
        <dbReference type="ARBA" id="ARBA00008440"/>
    </source>
</evidence>
<evidence type="ECO:0000256" key="11">
    <source>
        <dbReference type="SAM" id="Phobius"/>
    </source>
</evidence>
<feature type="region of interest" description="Disordered" evidence="10">
    <location>
        <begin position="761"/>
        <end position="792"/>
    </location>
</feature>
<gene>
    <name evidence="14" type="ORF">CEUSTIGMA_g6444.t1</name>
</gene>
<feature type="compositionally biased region" description="Polar residues" evidence="10">
    <location>
        <begin position="680"/>
        <end position="689"/>
    </location>
</feature>
<evidence type="ECO:0000256" key="5">
    <source>
        <dbReference type="ARBA" id="ARBA00022692"/>
    </source>
</evidence>